<dbReference type="PANTHER" id="PTHR22803">
    <property type="entry name" value="MANNOSE, PHOSPHOLIPASE, LECTIN RECEPTOR RELATED"/>
    <property type="match status" value="1"/>
</dbReference>
<evidence type="ECO:0000256" key="1">
    <source>
        <dbReference type="ARBA" id="ARBA00023157"/>
    </source>
</evidence>
<proteinExistence type="predicted"/>
<dbReference type="SUPFAM" id="SSF56436">
    <property type="entry name" value="C-type lectin-like"/>
    <property type="match status" value="1"/>
</dbReference>
<sequence length="169" mass="20692">MFTEWVYRSYTEMKQYCESIDATMLTIHSRHESYSLRFKFPLETTFLGAQKEGNKWKWFNGQDMSFSDWFPGEPNNYGGNQNCIMFHKKDGKWDDWQCENRLYTVCKPNNCEDFIRKENERINWRLVSYVDWKVNDAIHAKLAEIENMVQRKYYELAVQYYQQMNKTWF</sequence>
<organism evidence="3 4">
    <name type="scientific">Leptotrombidium deliense</name>
    <dbReference type="NCBI Taxonomy" id="299467"/>
    <lineage>
        <taxon>Eukaryota</taxon>
        <taxon>Metazoa</taxon>
        <taxon>Ecdysozoa</taxon>
        <taxon>Arthropoda</taxon>
        <taxon>Chelicerata</taxon>
        <taxon>Arachnida</taxon>
        <taxon>Acari</taxon>
        <taxon>Acariformes</taxon>
        <taxon>Trombidiformes</taxon>
        <taxon>Prostigmata</taxon>
        <taxon>Anystina</taxon>
        <taxon>Parasitengona</taxon>
        <taxon>Trombiculoidea</taxon>
        <taxon>Trombiculidae</taxon>
        <taxon>Leptotrombidium</taxon>
    </lineage>
</organism>
<evidence type="ECO:0000259" key="2">
    <source>
        <dbReference type="PROSITE" id="PS50041"/>
    </source>
</evidence>
<dbReference type="OrthoDB" id="7357196at2759"/>
<dbReference type="InterPro" id="IPR050111">
    <property type="entry name" value="C-type_lectin/snaclec_domain"/>
</dbReference>
<dbReference type="STRING" id="299467.A0A443RTZ0"/>
<gene>
    <name evidence="3" type="ORF">B4U80_12414</name>
</gene>
<dbReference type="Pfam" id="PF00059">
    <property type="entry name" value="Lectin_C"/>
    <property type="match status" value="1"/>
</dbReference>
<dbReference type="InterPro" id="IPR018378">
    <property type="entry name" value="C-type_lectin_CS"/>
</dbReference>
<evidence type="ECO:0000313" key="4">
    <source>
        <dbReference type="Proteomes" id="UP000288716"/>
    </source>
</evidence>
<keyword evidence="4" id="KW-1185">Reference proteome</keyword>
<feature type="non-terminal residue" evidence="3">
    <location>
        <position position="169"/>
    </location>
</feature>
<dbReference type="EMBL" id="NCKV01033962">
    <property type="protein sequence ID" value="RWS18803.1"/>
    <property type="molecule type" value="Genomic_DNA"/>
</dbReference>
<comment type="caution">
    <text evidence="3">The sequence shown here is derived from an EMBL/GenBank/DDBJ whole genome shotgun (WGS) entry which is preliminary data.</text>
</comment>
<dbReference type="PROSITE" id="PS50041">
    <property type="entry name" value="C_TYPE_LECTIN_2"/>
    <property type="match status" value="1"/>
</dbReference>
<reference evidence="3 4" key="1">
    <citation type="journal article" date="2018" name="Gigascience">
        <title>Genomes of trombidid mites reveal novel predicted allergens and laterally-transferred genes associated with secondary metabolism.</title>
        <authorList>
            <person name="Dong X."/>
            <person name="Chaisiri K."/>
            <person name="Xia D."/>
            <person name="Armstrong S.D."/>
            <person name="Fang Y."/>
            <person name="Donnelly M.J."/>
            <person name="Kadowaki T."/>
            <person name="McGarry J.W."/>
            <person name="Darby A.C."/>
            <person name="Makepeace B.L."/>
        </authorList>
    </citation>
    <scope>NUCLEOTIDE SEQUENCE [LARGE SCALE GENOMIC DNA]</scope>
    <source>
        <strain evidence="3">UoL-UT</strain>
    </source>
</reference>
<dbReference type="Proteomes" id="UP000288716">
    <property type="component" value="Unassembled WGS sequence"/>
</dbReference>
<dbReference type="InterPro" id="IPR001304">
    <property type="entry name" value="C-type_lectin-like"/>
</dbReference>
<dbReference type="Gene3D" id="3.10.100.10">
    <property type="entry name" value="Mannose-Binding Protein A, subunit A"/>
    <property type="match status" value="1"/>
</dbReference>
<evidence type="ECO:0000313" key="3">
    <source>
        <dbReference type="EMBL" id="RWS18803.1"/>
    </source>
</evidence>
<dbReference type="PROSITE" id="PS00615">
    <property type="entry name" value="C_TYPE_LECTIN_1"/>
    <property type="match status" value="1"/>
</dbReference>
<accession>A0A443RTZ0</accession>
<feature type="domain" description="C-type lectin" evidence="2">
    <location>
        <begin position="1"/>
        <end position="107"/>
    </location>
</feature>
<dbReference type="SMART" id="SM00034">
    <property type="entry name" value="CLECT"/>
    <property type="match status" value="1"/>
</dbReference>
<dbReference type="VEuPathDB" id="VectorBase:LDEU013237"/>
<keyword evidence="1" id="KW-1015">Disulfide bond</keyword>
<dbReference type="InterPro" id="IPR016186">
    <property type="entry name" value="C-type_lectin-like/link_sf"/>
</dbReference>
<protein>
    <submittedName>
        <fullName evidence="3">Ladderlectin-like protein</fullName>
    </submittedName>
</protein>
<dbReference type="AlphaFoldDB" id="A0A443RTZ0"/>
<dbReference type="InterPro" id="IPR016187">
    <property type="entry name" value="CTDL_fold"/>
</dbReference>
<name>A0A443RTZ0_9ACAR</name>